<keyword evidence="1" id="KW-0812">Transmembrane</keyword>
<dbReference type="AlphaFoldDB" id="A0A6N3EKY9"/>
<organism evidence="2">
    <name type="scientific">Enterococcus casseliflavus</name>
    <name type="common">Enterococcus flavescens</name>
    <dbReference type="NCBI Taxonomy" id="37734"/>
    <lineage>
        <taxon>Bacteria</taxon>
        <taxon>Bacillati</taxon>
        <taxon>Bacillota</taxon>
        <taxon>Bacilli</taxon>
        <taxon>Lactobacillales</taxon>
        <taxon>Enterococcaceae</taxon>
        <taxon>Enterococcus</taxon>
    </lineage>
</organism>
<sequence>MDGFNLETFNSYLEERKKIIEPALEQIRQFEEVIAPHVKIMNAATENVKVATEHYDKIRSLIPDVKKFYSGITTPDELKNDGPIETQLTSLDYRLVELKEKQDFTKEEKESLLLASEFIANQNIQESNEIRNYLNSMSPTLLKDNQEISDKSELVSNKTQDSEHEEKVINQDIDPSFLDVLLNKQTFYNELSGFIYQTIFAMASGVINGVTSPITLMLVVSILCKILIKPNK</sequence>
<proteinExistence type="predicted"/>
<dbReference type="RefSeq" id="WP_421758282.1">
    <property type="nucleotide sequence ID" value="NZ_CACRTX010000013.1"/>
</dbReference>
<dbReference type="EMBL" id="CACRTX010000013">
    <property type="protein sequence ID" value="VYU40554.1"/>
    <property type="molecule type" value="Genomic_DNA"/>
</dbReference>
<keyword evidence="1" id="KW-0472">Membrane</keyword>
<protein>
    <submittedName>
        <fullName evidence="2">Uncharacterized protein</fullName>
    </submittedName>
</protein>
<evidence type="ECO:0000256" key="1">
    <source>
        <dbReference type="SAM" id="Phobius"/>
    </source>
</evidence>
<keyword evidence="1" id="KW-1133">Transmembrane helix</keyword>
<accession>A0A6N3EKY9</accession>
<feature type="transmembrane region" description="Helical" evidence="1">
    <location>
        <begin position="199"/>
        <end position="228"/>
    </location>
</feature>
<evidence type="ECO:0000313" key="2">
    <source>
        <dbReference type="EMBL" id="VYU40554.1"/>
    </source>
</evidence>
<reference evidence="2" key="1">
    <citation type="submission" date="2019-11" db="EMBL/GenBank/DDBJ databases">
        <authorList>
            <person name="Feng L."/>
        </authorList>
    </citation>
    <scope>NUCLEOTIDE SEQUENCE</scope>
    <source>
        <strain evidence="2">ECasseliflavusLFYP2</strain>
    </source>
</reference>
<gene>
    <name evidence="2" type="ORF">ECLFYP2_03207</name>
</gene>
<name>A0A6N3EKY9_ENTCA</name>